<dbReference type="Pfam" id="PF02120">
    <property type="entry name" value="Flg_hook"/>
    <property type="match status" value="1"/>
</dbReference>
<dbReference type="EMBL" id="BBPI01000049">
    <property type="protein sequence ID" value="GAM01161.1"/>
    <property type="molecule type" value="Genomic_DNA"/>
</dbReference>
<dbReference type="CDD" id="cd17470">
    <property type="entry name" value="T3SS_Flik_C"/>
    <property type="match status" value="1"/>
</dbReference>
<dbReference type="Gene3D" id="3.30.750.140">
    <property type="match status" value="1"/>
</dbReference>
<gene>
    <name evidence="3" type="ORF">SP5_049_00020</name>
</gene>
<dbReference type="InterPro" id="IPR038610">
    <property type="entry name" value="FliK-like_C_sf"/>
</dbReference>
<dbReference type="AlphaFoldDB" id="A0A0A1W7N8"/>
<accession>A0A0A1W7N8</accession>
<feature type="compositionally biased region" description="Basic and acidic residues" evidence="1">
    <location>
        <begin position="225"/>
        <end position="238"/>
    </location>
</feature>
<evidence type="ECO:0000259" key="2">
    <source>
        <dbReference type="Pfam" id="PF02120"/>
    </source>
</evidence>
<comment type="caution">
    <text evidence="3">The sequence shown here is derived from an EMBL/GenBank/DDBJ whole genome shotgun (WGS) entry which is preliminary data.</text>
</comment>
<evidence type="ECO:0000313" key="3">
    <source>
        <dbReference type="EMBL" id="GAM01161.1"/>
    </source>
</evidence>
<reference evidence="3 4" key="1">
    <citation type="submission" date="2014-11" db="EMBL/GenBank/DDBJ databases">
        <title>Whole genome shotgun sequence of Sphingomonas parapaucimobilis NBRC 15100.</title>
        <authorList>
            <person name="Katano-Makiyama Y."/>
            <person name="Hosoyama A."/>
            <person name="Hashimoto M."/>
            <person name="Hosoyama Y."/>
            <person name="Noguchi M."/>
            <person name="Numata M."/>
            <person name="Tsuchikane K."/>
            <person name="Hirakata S."/>
            <person name="Uohara A."/>
            <person name="Shimodaira J."/>
            <person name="Ohji S."/>
            <person name="Ichikawa N."/>
            <person name="Kimura A."/>
            <person name="Yamazoe A."/>
            <person name="Fujita N."/>
        </authorList>
    </citation>
    <scope>NUCLEOTIDE SEQUENCE [LARGE SCALE GENOMIC DNA]</scope>
    <source>
        <strain evidence="3 4">NBRC 15100</strain>
    </source>
</reference>
<name>A0A0A1W7N8_9SPHN</name>
<dbReference type="InterPro" id="IPR021136">
    <property type="entry name" value="Flagellar_hook_control-like_C"/>
</dbReference>
<evidence type="ECO:0000256" key="1">
    <source>
        <dbReference type="SAM" id="MobiDB-lite"/>
    </source>
</evidence>
<dbReference type="OrthoDB" id="7586319at2"/>
<proteinExistence type="predicted"/>
<dbReference type="eggNOG" id="COG3144">
    <property type="taxonomic scope" value="Bacteria"/>
</dbReference>
<dbReference type="Proteomes" id="UP000032305">
    <property type="component" value="Unassembled WGS sequence"/>
</dbReference>
<sequence>MPVPTAMTPVAADDGMPELQVTARPAAPLAMTVPGVRVTTPSSASPVVAAARSDPAVPSGTRLDPVAMIAGGTPPGAEAVTAQATPVPAIPRDAEPNAPITTQAKASLPIAARDTAQAVSVSPVPEATAPSTEQVVRTTASGIPLAIRGDSSPTVLPIDAAPMAKANDGTPPISPRQDTPLRFAVTNGSAPVVAPLPIQAPAPIIQAGQSAPAIQLFGTAMRGEQSLDPRTDRRKDEPALSVDPATLTRADSLTAAPVVATTGTGQAPLDMTHHHWPQGMIDRIDRMREDAATADTRIQLSPDALGGIAVTLRHEEGTTHIRFTADQAQTASLLADAQPTLARLAEEKGMRLGQTAVDMGQSGMGGDRQAPPRRPDPVVPTRPAFAGATDSSDAGDPAAASTRIA</sequence>
<feature type="domain" description="Flagellar hook-length control protein-like C-terminal" evidence="2">
    <location>
        <begin position="290"/>
        <end position="363"/>
    </location>
</feature>
<organism evidence="3 4">
    <name type="scientific">Sphingomonas parapaucimobilis NBRC 15100</name>
    <dbReference type="NCBI Taxonomy" id="1219049"/>
    <lineage>
        <taxon>Bacteria</taxon>
        <taxon>Pseudomonadati</taxon>
        <taxon>Pseudomonadota</taxon>
        <taxon>Alphaproteobacteria</taxon>
        <taxon>Sphingomonadales</taxon>
        <taxon>Sphingomonadaceae</taxon>
        <taxon>Sphingomonas</taxon>
    </lineage>
</organism>
<protein>
    <recommendedName>
        <fullName evidence="2">Flagellar hook-length control protein-like C-terminal domain-containing protein</fullName>
    </recommendedName>
</protein>
<feature type="compositionally biased region" description="Low complexity" evidence="1">
    <location>
        <begin position="379"/>
        <end position="405"/>
    </location>
</feature>
<keyword evidence="4" id="KW-1185">Reference proteome</keyword>
<evidence type="ECO:0000313" key="4">
    <source>
        <dbReference type="Proteomes" id="UP000032305"/>
    </source>
</evidence>
<feature type="region of interest" description="Disordered" evidence="1">
    <location>
        <begin position="224"/>
        <end position="248"/>
    </location>
</feature>
<feature type="region of interest" description="Disordered" evidence="1">
    <location>
        <begin position="359"/>
        <end position="405"/>
    </location>
</feature>